<dbReference type="GO" id="GO:0004497">
    <property type="term" value="F:monooxygenase activity"/>
    <property type="evidence" value="ECO:0007669"/>
    <property type="project" value="UniProtKB-KW"/>
</dbReference>
<keyword evidence="3 5" id="KW-0479">Metal-binding</keyword>
<sequence>MAILPLAAAVVAVALFIKYLLDPFLSPLRHVPGPKLYAATKWRLAYEDWKGTRTRTINALHKKYGPVVRIAPNEISFNSLSALRTIYGPGSRFGRTSFYRMFDVYGEQNLFTFHSPKVHGDRKKLLSHAYSKTAVLKPATARMIERQAWRYLNLIDAEPEGVSEIFSTLHYYSLDNITAFVYGKYGATAAVRGSKIHRDLISDILHPSRRRLSWCIVHMKGFTQWLYRQSSFMGALVKPILPMQQPTTYTGIRAYALSAFKQFRAEADAQEVKFIEDEHVSILERLWQYHETQRPDGMRDLQMASECADHFLAGIDTTSDTLMFLVWSLSLPGNEKFQEKLREEVQGISDDSLNKQGIPKAEVADRCVYLQAVIKETLRLYAPLPSTEPRSTGDDTTVDGYVIPRNTVVGMSPWIMHRNEEVFENPLVFNPERWLGDKASEMNRWFWGFSSGGRMCIGMHLAMAEMTVLGAALYREYKTTIAPGFENTSPAITARVETFYDERFPKVKESTCLAVMNFLFLLPVSAGGEPKQWTPDDPCPTSINAVAGEYAEDKSSFRTYELVHEALQICPGVIELNMTTKYLGSFGMENRLPFKLDGSERYSSVPQILSLTDYPFDHNEWSYLKPGGRHHWSGENGTWPVSSSTNPVTVWTVDMFYRARWHWECLQAFVRYVSLLPWLSYRNERMYHGYSKIWYYPRYTPVERRSMENIQRWLETMDFSHVHTLTIVESARTPKGKGLYQDLPRALTGLKTLEIQGQWLKYLDEFYLWNEHHFRRVDDRLPMITSSETTLPPALDFITAVNSRLESLTWTKSGPVRDELLEPVLKHHGSSLKHLECTNTELKWSGFPVEQIRSLGRWAPGLTSLAINLDRVDGSWPWKHLKAIAENLPKLTNLTIYLNMYDETSSFELDSEEFRPAKPALTKEASLDMFSILNLFKAGDKLRNVEFRQGDWEGIKSRSSFRFVMHQGIKEVIIVDAAKVT</sequence>
<feature type="binding site" description="axial binding residue" evidence="5">
    <location>
        <position position="456"/>
    </location>
    <ligand>
        <name>heme</name>
        <dbReference type="ChEBI" id="CHEBI:30413"/>
    </ligand>
    <ligandPart>
        <name>Fe</name>
        <dbReference type="ChEBI" id="CHEBI:18248"/>
    </ligandPart>
</feature>
<evidence type="ECO:0000256" key="1">
    <source>
        <dbReference type="ARBA" id="ARBA00001971"/>
    </source>
</evidence>
<evidence type="ECO:0000256" key="4">
    <source>
        <dbReference type="ARBA" id="ARBA00023004"/>
    </source>
</evidence>
<dbReference type="PROSITE" id="PS00086">
    <property type="entry name" value="CYTOCHROME_P450"/>
    <property type="match status" value="1"/>
</dbReference>
<keyword evidence="4 5" id="KW-0408">Iron</keyword>
<dbReference type="InterPro" id="IPR036396">
    <property type="entry name" value="Cyt_P450_sf"/>
</dbReference>
<dbReference type="PRINTS" id="PR00463">
    <property type="entry name" value="EP450I"/>
</dbReference>
<dbReference type="PANTHER" id="PTHR24305:SF164">
    <property type="entry name" value="P450, PUTATIVE (EUROFUNG)-RELATED"/>
    <property type="match status" value="1"/>
</dbReference>
<dbReference type="InterPro" id="IPR017972">
    <property type="entry name" value="Cyt_P450_CS"/>
</dbReference>
<keyword evidence="7" id="KW-1185">Reference proteome</keyword>
<keyword evidence="2 5" id="KW-0349">Heme</keyword>
<keyword evidence="6" id="KW-0560">Oxidoreductase</keyword>
<gene>
    <name evidence="6" type="ORF">FLAG1_08142</name>
</gene>
<organism evidence="6 7">
    <name type="scientific">Fusarium langsethiae</name>
    <dbReference type="NCBI Taxonomy" id="179993"/>
    <lineage>
        <taxon>Eukaryota</taxon>
        <taxon>Fungi</taxon>
        <taxon>Dikarya</taxon>
        <taxon>Ascomycota</taxon>
        <taxon>Pezizomycotina</taxon>
        <taxon>Sordariomycetes</taxon>
        <taxon>Hypocreomycetidae</taxon>
        <taxon>Hypocreales</taxon>
        <taxon>Nectriaceae</taxon>
        <taxon>Fusarium</taxon>
    </lineage>
</organism>
<dbReference type="CDD" id="cd11059">
    <property type="entry name" value="CYP_fungal"/>
    <property type="match status" value="1"/>
</dbReference>
<dbReference type="Proteomes" id="UP000037904">
    <property type="component" value="Unassembled WGS sequence"/>
</dbReference>
<dbReference type="Pfam" id="PF00067">
    <property type="entry name" value="p450"/>
    <property type="match status" value="1"/>
</dbReference>
<dbReference type="GO" id="GO:0020037">
    <property type="term" value="F:heme binding"/>
    <property type="evidence" value="ECO:0007669"/>
    <property type="project" value="InterPro"/>
</dbReference>
<name>A0A0N0DD17_FUSLA</name>
<comment type="cofactor">
    <cofactor evidence="1 5">
        <name>heme</name>
        <dbReference type="ChEBI" id="CHEBI:30413"/>
    </cofactor>
</comment>
<dbReference type="GO" id="GO:0016705">
    <property type="term" value="F:oxidoreductase activity, acting on paired donors, with incorporation or reduction of molecular oxygen"/>
    <property type="evidence" value="ECO:0007669"/>
    <property type="project" value="InterPro"/>
</dbReference>
<dbReference type="PANTHER" id="PTHR24305">
    <property type="entry name" value="CYTOCHROME P450"/>
    <property type="match status" value="1"/>
</dbReference>
<proteinExistence type="predicted"/>
<dbReference type="PRINTS" id="PR00385">
    <property type="entry name" value="P450"/>
</dbReference>
<evidence type="ECO:0000256" key="2">
    <source>
        <dbReference type="ARBA" id="ARBA00022617"/>
    </source>
</evidence>
<dbReference type="InterPro" id="IPR001128">
    <property type="entry name" value="Cyt_P450"/>
</dbReference>
<dbReference type="Gene3D" id="1.10.630.10">
    <property type="entry name" value="Cytochrome P450"/>
    <property type="match status" value="1"/>
</dbReference>
<dbReference type="SUPFAM" id="SSF48264">
    <property type="entry name" value="Cytochrome P450"/>
    <property type="match status" value="1"/>
</dbReference>
<dbReference type="InterPro" id="IPR050121">
    <property type="entry name" value="Cytochrome_P450_monoxygenase"/>
</dbReference>
<evidence type="ECO:0000256" key="3">
    <source>
        <dbReference type="ARBA" id="ARBA00022723"/>
    </source>
</evidence>
<evidence type="ECO:0000256" key="5">
    <source>
        <dbReference type="PIRSR" id="PIRSR602401-1"/>
    </source>
</evidence>
<dbReference type="EMBL" id="JXCE01000227">
    <property type="protein sequence ID" value="KPA39001.1"/>
    <property type="molecule type" value="Genomic_DNA"/>
</dbReference>
<reference evidence="6 7" key="1">
    <citation type="submission" date="2015-04" db="EMBL/GenBank/DDBJ databases">
        <title>The draft genome sequence of Fusarium langsethiae, a T-2/HT-2 mycotoxin producer.</title>
        <authorList>
            <person name="Lysoe E."/>
            <person name="Divon H.H."/>
            <person name="Terzi V."/>
            <person name="Orru L."/>
            <person name="Lamontanara A."/>
            <person name="Kolseth A.-K."/>
            <person name="Frandsen R.J."/>
            <person name="Nielsen K."/>
            <person name="Thrane U."/>
        </authorList>
    </citation>
    <scope>NUCLEOTIDE SEQUENCE [LARGE SCALE GENOMIC DNA]</scope>
    <source>
        <strain evidence="6 7">Fl201059</strain>
    </source>
</reference>
<protein>
    <submittedName>
        <fullName evidence="6">Cytochrome p450 monooxygenase</fullName>
    </submittedName>
</protein>
<evidence type="ECO:0000313" key="6">
    <source>
        <dbReference type="EMBL" id="KPA39001.1"/>
    </source>
</evidence>
<dbReference type="Gene3D" id="3.80.10.10">
    <property type="entry name" value="Ribonuclease Inhibitor"/>
    <property type="match status" value="1"/>
</dbReference>
<dbReference type="GO" id="GO:0005506">
    <property type="term" value="F:iron ion binding"/>
    <property type="evidence" value="ECO:0007669"/>
    <property type="project" value="InterPro"/>
</dbReference>
<dbReference type="AlphaFoldDB" id="A0A0N0DD17"/>
<dbReference type="InterPro" id="IPR032675">
    <property type="entry name" value="LRR_dom_sf"/>
</dbReference>
<accession>A0A0N0DD17</accession>
<dbReference type="InterPro" id="IPR002401">
    <property type="entry name" value="Cyt_P450_E_grp-I"/>
</dbReference>
<comment type="caution">
    <text evidence="6">The sequence shown here is derived from an EMBL/GenBank/DDBJ whole genome shotgun (WGS) entry which is preliminary data.</text>
</comment>
<evidence type="ECO:0000313" key="7">
    <source>
        <dbReference type="Proteomes" id="UP000037904"/>
    </source>
</evidence>
<keyword evidence="6" id="KW-0503">Monooxygenase</keyword>